<keyword evidence="3" id="KW-1133">Transmembrane helix</keyword>
<reference evidence="6 7" key="1">
    <citation type="submission" date="2014-02" db="EMBL/GenBank/DDBJ databases">
        <authorList>
            <person name="Sears C."/>
            <person name="Carroll K."/>
            <person name="Sack B.R."/>
            <person name="Qadri F."/>
            <person name="Myers L.L."/>
            <person name="Chung G.-T."/>
            <person name="Escheverria P."/>
            <person name="Fraser C.M."/>
            <person name="Sadzewicz L."/>
            <person name="Shefchek K.A."/>
            <person name="Tallon L."/>
            <person name="Das S.P."/>
            <person name="Daugherty S."/>
            <person name="Mongodin E.F."/>
        </authorList>
    </citation>
    <scope>NUCLEOTIDE SEQUENCE [LARGE SCALE GENOMIC DNA]</scope>
    <source>
        <strain evidence="7">3988T(B)14</strain>
    </source>
</reference>
<dbReference type="SMART" id="SM00892">
    <property type="entry name" value="Endonuclease_NS"/>
    <property type="match status" value="1"/>
</dbReference>
<evidence type="ECO:0000256" key="2">
    <source>
        <dbReference type="PIRSR" id="PIRSR640255-2"/>
    </source>
</evidence>
<dbReference type="FunFam" id="3.40.570.10:FF:000014">
    <property type="entry name" value="Endonuclease G"/>
    <property type="match status" value="1"/>
</dbReference>
<dbReference type="RefSeq" id="WP_022347564.1">
    <property type="nucleotide sequence ID" value="NZ_JGCY01000264.1"/>
</dbReference>
<dbReference type="PANTHER" id="PTHR13966">
    <property type="entry name" value="ENDONUCLEASE RELATED"/>
    <property type="match status" value="1"/>
</dbReference>
<dbReference type="GO" id="GO:0003676">
    <property type="term" value="F:nucleic acid binding"/>
    <property type="evidence" value="ECO:0007669"/>
    <property type="project" value="InterPro"/>
</dbReference>
<dbReference type="InterPro" id="IPR001604">
    <property type="entry name" value="Endo_G_ENPP1-like_dom"/>
</dbReference>
<evidence type="ECO:0000256" key="3">
    <source>
        <dbReference type="SAM" id="Phobius"/>
    </source>
</evidence>
<feature type="binding site" evidence="2">
    <location>
        <position position="176"/>
    </location>
    <ligand>
        <name>Mg(2+)</name>
        <dbReference type="ChEBI" id="CHEBI:18420"/>
        <note>catalytic</note>
    </ligand>
</feature>
<keyword evidence="6" id="KW-0540">Nuclease</keyword>
<keyword evidence="6" id="KW-0378">Hydrolase</keyword>
<gene>
    <name evidence="6" type="ORF">M124_1457</name>
</gene>
<protein>
    <submittedName>
        <fullName evidence="6">DNA/RNA non-specific endonuclease family protein</fullName>
    </submittedName>
</protein>
<accession>A0A015SWV1</accession>
<dbReference type="EMBL" id="JGCY01000264">
    <property type="protein sequence ID" value="EXY74737.1"/>
    <property type="molecule type" value="Genomic_DNA"/>
</dbReference>
<dbReference type="SMART" id="SM00477">
    <property type="entry name" value="NUC"/>
    <property type="match status" value="1"/>
</dbReference>
<dbReference type="GO" id="GO:0016787">
    <property type="term" value="F:hydrolase activity"/>
    <property type="evidence" value="ECO:0007669"/>
    <property type="project" value="InterPro"/>
</dbReference>
<organism evidence="6 7">
    <name type="scientific">Bacteroides fragilis str. 3988T(B)14</name>
    <dbReference type="NCBI Taxonomy" id="1339315"/>
    <lineage>
        <taxon>Bacteria</taxon>
        <taxon>Pseudomonadati</taxon>
        <taxon>Bacteroidota</taxon>
        <taxon>Bacteroidia</taxon>
        <taxon>Bacteroidales</taxon>
        <taxon>Bacteroidaceae</taxon>
        <taxon>Bacteroides</taxon>
    </lineage>
</organism>
<dbReference type="SUPFAM" id="SSF54060">
    <property type="entry name" value="His-Me finger endonucleases"/>
    <property type="match status" value="1"/>
</dbReference>
<dbReference type="InterPro" id="IPR020821">
    <property type="entry name" value="ENPP1-3/EXOG-like_nuc-like"/>
</dbReference>
<sequence length="292" mass="33402">MKNKRKRPSKKQHHNSFKSFWIIALFAILPLIYGIYLCTPDIQAVFFQATKVSRPNVARPNYSHDENLKIPVSQFPLTEQIIHHKGYTVSYNKDKKIPNWVAYELTKQKTQGNIKRNERFIADPVVKGGMANNSDYSRSGFDKGHMAPAADMKWSNEAMKESFYFSNVCPQHPELNRRKWKTLEDKVREWAVADSAILIICGPVTNKKSPVIGKNRVTVPSKFFKVILSLHGSTPKAIGFIFKNERAIAPLRNYAVSIDSIEQLTGLDFFSSLPDSLENEIESRIDTTLWNI</sequence>
<dbReference type="AlphaFoldDB" id="A0A015SWV1"/>
<evidence type="ECO:0000313" key="6">
    <source>
        <dbReference type="EMBL" id="EXY74737.1"/>
    </source>
</evidence>
<keyword evidence="6" id="KW-0255">Endonuclease</keyword>
<feature type="transmembrane region" description="Helical" evidence="3">
    <location>
        <begin position="20"/>
        <end position="37"/>
    </location>
</feature>
<dbReference type="PANTHER" id="PTHR13966:SF5">
    <property type="entry name" value="ENDONUCLEASE G, MITOCHONDRIAL"/>
    <property type="match status" value="1"/>
</dbReference>
<name>A0A015SWV1_BACFG</name>
<keyword evidence="3" id="KW-0472">Membrane</keyword>
<feature type="domain" description="DNA/RNA non-specific endonuclease/pyrophosphatase/phosphodiesterase" evidence="5">
    <location>
        <begin position="83"/>
        <end position="276"/>
    </location>
</feature>
<dbReference type="InterPro" id="IPR044929">
    <property type="entry name" value="DNA/RNA_non-sp_Endonuclease_sf"/>
</dbReference>
<evidence type="ECO:0000256" key="1">
    <source>
        <dbReference type="PIRSR" id="PIRSR640255-1"/>
    </source>
</evidence>
<feature type="active site" description="Proton acceptor" evidence="1">
    <location>
        <position position="145"/>
    </location>
</feature>
<dbReference type="InterPro" id="IPR044925">
    <property type="entry name" value="His-Me_finger_sf"/>
</dbReference>
<evidence type="ECO:0000259" key="4">
    <source>
        <dbReference type="SMART" id="SM00477"/>
    </source>
</evidence>
<dbReference type="PATRIC" id="fig|1339315.3.peg.2236"/>
<dbReference type="GO" id="GO:0046872">
    <property type="term" value="F:metal ion binding"/>
    <property type="evidence" value="ECO:0007669"/>
    <property type="project" value="UniProtKB-KW"/>
</dbReference>
<dbReference type="Gene3D" id="3.40.570.10">
    <property type="entry name" value="Extracellular Endonuclease, subunit A"/>
    <property type="match status" value="1"/>
</dbReference>
<dbReference type="InterPro" id="IPR040255">
    <property type="entry name" value="Non-specific_endonuclease"/>
</dbReference>
<keyword evidence="2" id="KW-0479">Metal-binding</keyword>
<dbReference type="CDD" id="cd00091">
    <property type="entry name" value="NUC"/>
    <property type="match status" value="1"/>
</dbReference>
<dbReference type="Proteomes" id="UP000020529">
    <property type="component" value="Unassembled WGS sequence"/>
</dbReference>
<keyword evidence="3" id="KW-0812">Transmembrane</keyword>
<dbReference type="Pfam" id="PF01223">
    <property type="entry name" value="Endonuclease_NS"/>
    <property type="match status" value="1"/>
</dbReference>
<evidence type="ECO:0000313" key="7">
    <source>
        <dbReference type="Proteomes" id="UP000020529"/>
    </source>
</evidence>
<evidence type="ECO:0000259" key="5">
    <source>
        <dbReference type="SMART" id="SM00892"/>
    </source>
</evidence>
<proteinExistence type="predicted"/>
<dbReference type="GO" id="GO:0004519">
    <property type="term" value="F:endonuclease activity"/>
    <property type="evidence" value="ECO:0007669"/>
    <property type="project" value="UniProtKB-KW"/>
</dbReference>
<comment type="caution">
    <text evidence="6">The sequence shown here is derived from an EMBL/GenBank/DDBJ whole genome shotgun (WGS) entry which is preliminary data.</text>
</comment>
<feature type="domain" description="ENPP1-3/EXOG-like endonuclease/phosphodiesterase" evidence="4">
    <location>
        <begin position="84"/>
        <end position="276"/>
    </location>
</feature>